<dbReference type="AlphaFoldDB" id="A0A814F4S1"/>
<evidence type="ECO:0000313" key="4">
    <source>
        <dbReference type="Proteomes" id="UP000663855"/>
    </source>
</evidence>
<reference evidence="3" key="1">
    <citation type="submission" date="2021-02" db="EMBL/GenBank/DDBJ databases">
        <authorList>
            <person name="Nowell W R."/>
        </authorList>
    </citation>
    <scope>NUCLEOTIDE SEQUENCE</scope>
</reference>
<evidence type="ECO:0008006" key="5">
    <source>
        <dbReference type="Google" id="ProtNLM"/>
    </source>
</evidence>
<evidence type="ECO:0000256" key="1">
    <source>
        <dbReference type="SAM" id="Phobius"/>
    </source>
</evidence>
<evidence type="ECO:0000256" key="2">
    <source>
        <dbReference type="SAM" id="SignalP"/>
    </source>
</evidence>
<feature type="chain" id="PRO_5032593645" description="Transmembrane protein" evidence="2">
    <location>
        <begin position="23"/>
        <end position="468"/>
    </location>
</feature>
<keyword evidence="2" id="KW-0732">Signal</keyword>
<proteinExistence type="predicted"/>
<dbReference type="EMBL" id="CAJNOV010000073">
    <property type="protein sequence ID" value="CAF0974999.1"/>
    <property type="molecule type" value="Genomic_DNA"/>
</dbReference>
<keyword evidence="1" id="KW-0812">Transmembrane</keyword>
<gene>
    <name evidence="3" type="ORF">CJN711_LOCUS1065</name>
</gene>
<protein>
    <recommendedName>
        <fullName evidence="5">Transmembrane protein</fullName>
    </recommendedName>
</protein>
<organism evidence="3 4">
    <name type="scientific">Rotaria magnacalcarata</name>
    <dbReference type="NCBI Taxonomy" id="392030"/>
    <lineage>
        <taxon>Eukaryota</taxon>
        <taxon>Metazoa</taxon>
        <taxon>Spiralia</taxon>
        <taxon>Gnathifera</taxon>
        <taxon>Rotifera</taxon>
        <taxon>Eurotatoria</taxon>
        <taxon>Bdelloidea</taxon>
        <taxon>Philodinida</taxon>
        <taxon>Philodinidae</taxon>
        <taxon>Rotaria</taxon>
    </lineage>
</organism>
<sequence length="468" mass="53165">MLLIFDVFTILFFKINLLVANAVINSDRHDFDAYGICIASTNYFVVLAQNDAQRYIVSMAPFGISFVYNYTYETSNDFVISIAVGRRQNLSQLSFVYLSTSTTDGQYQKLGLFTFSRENRMISVNKLCNPMLSFNEDENEVKVWKRKPSELSTLQLDLFEKYTYGFLSNNIFAFMILKKTLPAVYLVRLNPPNTMTLVDNYTLYSDTHKFTNLTLINTLDHPVRSTSWLDDAGLLLSDTTTLPWTKSRTQAINVSSNDIITPPTFIRLTRTYDYQLVVLTTDGVVVLIPSTDAGYHRTTDDISNPLKLPIACPLGTYESVSGSTPCKIWPSMTKSSSISKEYLVVLKVRLLILTLDCIACSSDSFVLWLLSAMLIGNGEFWFDGLISFSIIVLIAYSVWFGIIFVIKYPIETLNGAYFTYDTSLRITKFSSALQLLAIIKLNEETPIFDMIDMQKFAMTQLFTDRIHL</sequence>
<evidence type="ECO:0000313" key="3">
    <source>
        <dbReference type="EMBL" id="CAF0974999.1"/>
    </source>
</evidence>
<keyword evidence="1" id="KW-1133">Transmembrane helix</keyword>
<feature type="signal peptide" evidence="2">
    <location>
        <begin position="1"/>
        <end position="22"/>
    </location>
</feature>
<comment type="caution">
    <text evidence="3">The sequence shown here is derived from an EMBL/GenBank/DDBJ whole genome shotgun (WGS) entry which is preliminary data.</text>
</comment>
<accession>A0A814F4S1</accession>
<dbReference type="Proteomes" id="UP000663855">
    <property type="component" value="Unassembled WGS sequence"/>
</dbReference>
<keyword evidence="1" id="KW-0472">Membrane</keyword>
<feature type="transmembrane region" description="Helical" evidence="1">
    <location>
        <begin position="381"/>
        <end position="406"/>
    </location>
</feature>
<name>A0A814F4S1_9BILA</name>